<protein>
    <submittedName>
        <fullName evidence="2">Uncharacterized protein</fullName>
    </submittedName>
</protein>
<organism evidence="2 3">
    <name type="scientific">Araneus ventricosus</name>
    <name type="common">Orbweaver spider</name>
    <name type="synonym">Epeira ventricosa</name>
    <dbReference type="NCBI Taxonomy" id="182803"/>
    <lineage>
        <taxon>Eukaryota</taxon>
        <taxon>Metazoa</taxon>
        <taxon>Ecdysozoa</taxon>
        <taxon>Arthropoda</taxon>
        <taxon>Chelicerata</taxon>
        <taxon>Arachnida</taxon>
        <taxon>Araneae</taxon>
        <taxon>Araneomorphae</taxon>
        <taxon>Entelegynae</taxon>
        <taxon>Araneoidea</taxon>
        <taxon>Araneidae</taxon>
        <taxon>Araneus</taxon>
    </lineage>
</organism>
<name>A0A4Y2WY42_ARAVE</name>
<evidence type="ECO:0000313" key="1">
    <source>
        <dbReference type="EMBL" id="GBO41998.1"/>
    </source>
</evidence>
<dbReference type="EMBL" id="BGPR01068133">
    <property type="protein sequence ID" value="GBO42161.1"/>
    <property type="molecule type" value="Genomic_DNA"/>
</dbReference>
<keyword evidence="3" id="KW-1185">Reference proteome</keyword>
<sequence>MLVRFDYQEVTSPSRRMTAARRLGMDDTKRLNVSVEIFSNSCRLSCNCRILQGRRWVHIPLKISPNILYRKDIRAAGHYKTGTRFARCHVSVIFAV</sequence>
<evidence type="ECO:0000313" key="3">
    <source>
        <dbReference type="Proteomes" id="UP000499080"/>
    </source>
</evidence>
<dbReference type="EMBL" id="BGPR01067916">
    <property type="protein sequence ID" value="GBO41998.1"/>
    <property type="molecule type" value="Genomic_DNA"/>
</dbReference>
<evidence type="ECO:0000313" key="2">
    <source>
        <dbReference type="EMBL" id="GBO42161.1"/>
    </source>
</evidence>
<accession>A0A4Y2WY42</accession>
<proteinExistence type="predicted"/>
<dbReference type="AlphaFoldDB" id="A0A4Y2WY42"/>
<dbReference type="Proteomes" id="UP000499080">
    <property type="component" value="Unassembled WGS sequence"/>
</dbReference>
<reference evidence="2 3" key="1">
    <citation type="journal article" date="2019" name="Sci. Rep.">
        <title>Orb-weaving spider Araneus ventricosus genome elucidates the spidroin gene catalogue.</title>
        <authorList>
            <person name="Kono N."/>
            <person name="Nakamura H."/>
            <person name="Ohtoshi R."/>
            <person name="Moran D.A.P."/>
            <person name="Shinohara A."/>
            <person name="Yoshida Y."/>
            <person name="Fujiwara M."/>
            <person name="Mori M."/>
            <person name="Tomita M."/>
            <person name="Arakawa K."/>
        </authorList>
    </citation>
    <scope>NUCLEOTIDE SEQUENCE [LARGE SCALE GENOMIC DNA]</scope>
</reference>
<comment type="caution">
    <text evidence="2">The sequence shown here is derived from an EMBL/GenBank/DDBJ whole genome shotgun (WGS) entry which is preliminary data.</text>
</comment>
<gene>
    <name evidence="1" type="ORF">AVEN_219827_1</name>
    <name evidence="2" type="ORF">AVEN_224625_1</name>
</gene>